<proteinExistence type="predicted"/>
<gene>
    <name evidence="2" type="ORF">AZI86_00305</name>
</gene>
<dbReference type="RefSeq" id="WP_061833101.1">
    <property type="nucleotide sequence ID" value="NZ_LUKE01000001.1"/>
</dbReference>
<keyword evidence="1" id="KW-1133">Transmembrane helix</keyword>
<dbReference type="InterPro" id="IPR046735">
    <property type="entry name" value="PA2779-like"/>
</dbReference>
<reference evidence="2 3" key="1">
    <citation type="submission" date="2016-03" db="EMBL/GenBank/DDBJ databases">
        <authorList>
            <person name="Ploux O."/>
        </authorList>
    </citation>
    <scope>NUCLEOTIDE SEQUENCE [LARGE SCALE GENOMIC DNA]</scope>
    <source>
        <strain evidence="2 3">R0</strain>
    </source>
</reference>
<feature type="transmembrane region" description="Helical" evidence="1">
    <location>
        <begin position="93"/>
        <end position="110"/>
    </location>
</feature>
<keyword evidence="1" id="KW-0812">Transmembrane</keyword>
<protein>
    <recommendedName>
        <fullName evidence="4">PA2779 family protein</fullName>
    </recommendedName>
</protein>
<accession>A0A150WMM2</accession>
<comment type="caution">
    <text evidence="2">The sequence shown here is derived from an EMBL/GenBank/DDBJ whole genome shotgun (WGS) entry which is preliminary data.</text>
</comment>
<keyword evidence="3" id="KW-1185">Reference proteome</keyword>
<evidence type="ECO:0000256" key="1">
    <source>
        <dbReference type="SAM" id="Phobius"/>
    </source>
</evidence>
<organism evidence="2 3">
    <name type="scientific">Bdellovibrio bacteriovorus</name>
    <dbReference type="NCBI Taxonomy" id="959"/>
    <lineage>
        <taxon>Bacteria</taxon>
        <taxon>Pseudomonadati</taxon>
        <taxon>Bdellovibrionota</taxon>
        <taxon>Bdellovibrionia</taxon>
        <taxon>Bdellovibrionales</taxon>
        <taxon>Pseudobdellovibrionaceae</taxon>
        <taxon>Bdellovibrio</taxon>
    </lineage>
</organism>
<evidence type="ECO:0000313" key="3">
    <source>
        <dbReference type="Proteomes" id="UP000075320"/>
    </source>
</evidence>
<evidence type="ECO:0000313" key="2">
    <source>
        <dbReference type="EMBL" id="KYG65557.1"/>
    </source>
</evidence>
<evidence type="ECO:0008006" key="4">
    <source>
        <dbReference type="Google" id="ProtNLM"/>
    </source>
</evidence>
<name>A0A150WMM2_BDEBC</name>
<dbReference type="NCBIfam" id="NF033919">
    <property type="entry name" value="PA2779_fam"/>
    <property type="match status" value="1"/>
</dbReference>
<dbReference type="AlphaFoldDB" id="A0A150WMM2"/>
<dbReference type="EMBL" id="LUKE01000001">
    <property type="protein sequence ID" value="KYG65557.1"/>
    <property type="molecule type" value="Genomic_DNA"/>
</dbReference>
<dbReference type="Proteomes" id="UP000075320">
    <property type="component" value="Unassembled WGS sequence"/>
</dbReference>
<dbReference type="Pfam" id="PF20332">
    <property type="entry name" value="DUF6627"/>
    <property type="match status" value="1"/>
</dbReference>
<sequence length="111" mass="12019">MRSFIVGLLVFSMTFLNSVSGYAAGIVTLQELQQQNRLATQALRELDRPEVQAQLAAFGITPDEAKTRLAALSDQEIKDLVSSHTGQKAGGDIVIGLTTVLLIIIIILLLR</sequence>
<keyword evidence="1" id="KW-0472">Membrane</keyword>